<dbReference type="Proteomes" id="UP001595548">
    <property type="component" value="Unassembled WGS sequence"/>
</dbReference>
<dbReference type="PANTHER" id="PTHR42930:SF3">
    <property type="entry name" value="PHOSPHATE-SPECIFIC TRANSPORT SYSTEM ACCESSORY PROTEIN PHOU"/>
    <property type="match status" value="1"/>
</dbReference>
<comment type="function">
    <text evidence="3">Plays a role in the regulation of phosphate uptake.</text>
</comment>
<keyword evidence="2 3" id="KW-0592">Phosphate transport</keyword>
<protein>
    <recommendedName>
        <fullName evidence="3">Phosphate-specific transport system accessory protein PhoU</fullName>
    </recommendedName>
</protein>
<gene>
    <name evidence="5" type="primary">phoU</name>
    <name evidence="5" type="ORF">ACFOEB_00915</name>
</gene>
<dbReference type="Gene3D" id="1.20.58.220">
    <property type="entry name" value="Phosphate transport system protein phou homolog 2, domain 2"/>
    <property type="match status" value="2"/>
</dbReference>
<sequence>MDITSHTHHISQQFNIELDDIKTHLSEMGGLAERQVNDAIMAMIDVDVEKAEQVVRGDHKVNSMEVSIDEECVRILAKRQPAAGDLRLVIAVTKAITDLERIGDEAAKIARQAMALGRDGAAPRGYVEMRHIGEHVSRMLHDSLDAFARLDLDVALKVVQTDRTVDLEYSTAMREMITYMIEDPRSITRVLNIMWSLRALERIGDHARNIAQYVVYLVMGADVRHGSIEEIEEQIQLEQDDSGA</sequence>
<keyword evidence="3" id="KW-0963">Cytoplasm</keyword>
<comment type="caution">
    <text evidence="5">The sequence shown here is derived from an EMBL/GenBank/DDBJ whole genome shotgun (WGS) entry which is preliminary data.</text>
</comment>
<dbReference type="InterPro" id="IPR038078">
    <property type="entry name" value="PhoU-like_sf"/>
</dbReference>
<dbReference type="EMBL" id="JBHRTL010000001">
    <property type="protein sequence ID" value="MFC3153750.1"/>
    <property type="molecule type" value="Genomic_DNA"/>
</dbReference>
<dbReference type="RefSeq" id="WP_339616584.1">
    <property type="nucleotide sequence ID" value="NZ_AP031500.1"/>
</dbReference>
<evidence type="ECO:0000313" key="6">
    <source>
        <dbReference type="Proteomes" id="UP001595548"/>
    </source>
</evidence>
<dbReference type="Pfam" id="PF01895">
    <property type="entry name" value="PhoU"/>
    <property type="match status" value="2"/>
</dbReference>
<dbReference type="PANTHER" id="PTHR42930">
    <property type="entry name" value="PHOSPHATE-SPECIFIC TRANSPORT SYSTEM ACCESSORY PROTEIN PHOU"/>
    <property type="match status" value="1"/>
</dbReference>
<dbReference type="SUPFAM" id="SSF109755">
    <property type="entry name" value="PhoU-like"/>
    <property type="match status" value="1"/>
</dbReference>
<dbReference type="PIRSF" id="PIRSF003107">
    <property type="entry name" value="PhoU"/>
    <property type="match status" value="1"/>
</dbReference>
<evidence type="ECO:0000256" key="2">
    <source>
        <dbReference type="ARBA" id="ARBA00022592"/>
    </source>
</evidence>
<organism evidence="5 6">
    <name type="scientific">Gilvimarinus japonicus</name>
    <dbReference type="NCBI Taxonomy" id="1796469"/>
    <lineage>
        <taxon>Bacteria</taxon>
        <taxon>Pseudomonadati</taxon>
        <taxon>Pseudomonadota</taxon>
        <taxon>Gammaproteobacteria</taxon>
        <taxon>Cellvibrionales</taxon>
        <taxon>Cellvibrionaceae</taxon>
        <taxon>Gilvimarinus</taxon>
    </lineage>
</organism>
<feature type="domain" description="PhoU" evidence="4">
    <location>
        <begin position="130"/>
        <end position="214"/>
    </location>
</feature>
<proteinExistence type="inferred from homology"/>
<keyword evidence="3" id="KW-0813">Transport</keyword>
<feature type="domain" description="PhoU" evidence="4">
    <location>
        <begin position="25"/>
        <end position="112"/>
    </location>
</feature>
<dbReference type="InterPro" id="IPR028366">
    <property type="entry name" value="PhoU"/>
</dbReference>
<dbReference type="InterPro" id="IPR026022">
    <property type="entry name" value="PhoU_dom"/>
</dbReference>
<comment type="similarity">
    <text evidence="1 3">Belongs to the PhoU family.</text>
</comment>
<comment type="subunit">
    <text evidence="3">Homodimer.</text>
</comment>
<comment type="subcellular location">
    <subcellularLocation>
        <location evidence="3">Cytoplasm</location>
    </subcellularLocation>
</comment>
<evidence type="ECO:0000256" key="1">
    <source>
        <dbReference type="ARBA" id="ARBA00008107"/>
    </source>
</evidence>
<name>A0ABV7HIQ1_9GAMM</name>
<accession>A0ABV7HIQ1</accession>
<evidence type="ECO:0000259" key="4">
    <source>
        <dbReference type="Pfam" id="PF01895"/>
    </source>
</evidence>
<evidence type="ECO:0000256" key="3">
    <source>
        <dbReference type="PIRNR" id="PIRNR003107"/>
    </source>
</evidence>
<dbReference type="NCBIfam" id="TIGR02135">
    <property type="entry name" value="phoU_full"/>
    <property type="match status" value="1"/>
</dbReference>
<keyword evidence="6" id="KW-1185">Reference proteome</keyword>
<reference evidence="6" key="1">
    <citation type="journal article" date="2019" name="Int. J. Syst. Evol. Microbiol.">
        <title>The Global Catalogue of Microorganisms (GCM) 10K type strain sequencing project: providing services to taxonomists for standard genome sequencing and annotation.</title>
        <authorList>
            <consortium name="The Broad Institute Genomics Platform"/>
            <consortium name="The Broad Institute Genome Sequencing Center for Infectious Disease"/>
            <person name="Wu L."/>
            <person name="Ma J."/>
        </authorList>
    </citation>
    <scope>NUCLEOTIDE SEQUENCE [LARGE SCALE GENOMIC DNA]</scope>
    <source>
        <strain evidence="6">KCTC 52141</strain>
    </source>
</reference>
<evidence type="ECO:0000313" key="5">
    <source>
        <dbReference type="EMBL" id="MFC3153750.1"/>
    </source>
</evidence>